<dbReference type="eggNOG" id="ENOG502QRV7">
    <property type="taxonomic scope" value="Eukaryota"/>
</dbReference>
<dbReference type="HOGENOM" id="CLU_2503637_0_0_1"/>
<evidence type="ECO:0000313" key="1">
    <source>
        <dbReference type="Ensembl" id="ENSLACP00000022761.1"/>
    </source>
</evidence>
<dbReference type="Bgee" id="ENSLACG00000022533">
    <property type="expression patterns" value="Expressed in pharyngeal gill and 6 other cell types or tissues"/>
</dbReference>
<reference evidence="1" key="3">
    <citation type="submission" date="2025-09" db="UniProtKB">
        <authorList>
            <consortium name="Ensembl"/>
        </authorList>
    </citation>
    <scope>IDENTIFICATION</scope>
</reference>
<dbReference type="PANTHER" id="PTHR23197">
    <property type="entry name" value="TARSH-RELATED FIBRONECTIN DOMAIN-CONTAINING"/>
    <property type="match status" value="1"/>
</dbReference>
<protein>
    <submittedName>
        <fullName evidence="1">Uncharacterized protein</fullName>
    </submittedName>
</protein>
<reference evidence="2" key="1">
    <citation type="submission" date="2011-08" db="EMBL/GenBank/DDBJ databases">
        <title>The draft genome of Latimeria chalumnae.</title>
        <authorList>
            <person name="Di Palma F."/>
            <person name="Alfoldi J."/>
            <person name="Johnson J."/>
            <person name="Berlin A."/>
            <person name="Gnerre S."/>
            <person name="Jaffe D."/>
            <person name="MacCallum I."/>
            <person name="Young S."/>
            <person name="Walker B.J."/>
            <person name="Lander E."/>
            <person name="Lindblad-Toh K."/>
        </authorList>
    </citation>
    <scope>NUCLEOTIDE SEQUENCE [LARGE SCALE GENOMIC DNA]</scope>
    <source>
        <strain evidence="2">Wild caught</strain>
    </source>
</reference>
<sequence>CFLLPVKRQSLKVQINATDDTIILKFVRPSPSTKLEGYILGYGSSLFSKQYIPLPEAGKSYETEVDAEPKYLIAVQPVPTGIFLRK</sequence>
<evidence type="ECO:0000313" key="2">
    <source>
        <dbReference type="Proteomes" id="UP000008672"/>
    </source>
</evidence>
<dbReference type="GO" id="GO:0030198">
    <property type="term" value="P:extracellular matrix organization"/>
    <property type="evidence" value="ECO:0007669"/>
    <property type="project" value="TreeGrafter"/>
</dbReference>
<accession>M3XJ55</accession>
<dbReference type="GO" id="GO:0010811">
    <property type="term" value="P:positive regulation of cell-substrate adhesion"/>
    <property type="evidence" value="ECO:0007669"/>
    <property type="project" value="TreeGrafter"/>
</dbReference>
<proteinExistence type="predicted"/>
<dbReference type="GeneTree" id="ENSGT00530000063558"/>
<keyword evidence="2" id="KW-1185">Reference proteome</keyword>
<dbReference type="AlphaFoldDB" id="M3XJ55"/>
<dbReference type="InParanoid" id="M3XJ55"/>
<organism evidence="1 2">
    <name type="scientific">Latimeria chalumnae</name>
    <name type="common">Coelacanth</name>
    <dbReference type="NCBI Taxonomy" id="7897"/>
    <lineage>
        <taxon>Eukaryota</taxon>
        <taxon>Metazoa</taxon>
        <taxon>Chordata</taxon>
        <taxon>Craniata</taxon>
        <taxon>Vertebrata</taxon>
        <taxon>Euteleostomi</taxon>
        <taxon>Coelacanthiformes</taxon>
        <taxon>Coelacanthidae</taxon>
        <taxon>Latimeria</taxon>
    </lineage>
</organism>
<dbReference type="Proteomes" id="UP000008672">
    <property type="component" value="Unassembled WGS sequence"/>
</dbReference>
<dbReference type="PANTHER" id="PTHR23197:SF10">
    <property type="entry name" value="TARGET OF NESH-SH3"/>
    <property type="match status" value="1"/>
</dbReference>
<name>M3XJ55_LATCH</name>
<dbReference type="Ensembl" id="ENSLACT00000025004.1">
    <property type="protein sequence ID" value="ENSLACP00000022761.1"/>
    <property type="gene ID" value="ENSLACG00000022533.1"/>
</dbReference>
<dbReference type="EMBL" id="AFYH01067894">
    <property type="status" value="NOT_ANNOTATED_CDS"/>
    <property type="molecule type" value="Genomic_DNA"/>
</dbReference>
<dbReference type="EMBL" id="AFYH01067893">
    <property type="status" value="NOT_ANNOTATED_CDS"/>
    <property type="molecule type" value="Genomic_DNA"/>
</dbReference>
<reference evidence="1" key="2">
    <citation type="submission" date="2025-08" db="UniProtKB">
        <authorList>
            <consortium name="Ensembl"/>
        </authorList>
    </citation>
    <scope>IDENTIFICATION</scope>
</reference>